<evidence type="ECO:0000313" key="2">
    <source>
        <dbReference type="Proteomes" id="UP000604341"/>
    </source>
</evidence>
<sequence>MRDTPFLLARVHLPEDDRRPCLIQKLDDPYMGPMDGSVFSFHRAGELVKAYTWWENHDPEVIGRGGHGVIRIMPMTLDLWTHMKPGTSLAMTHERLHAQVTQSLMENQA</sequence>
<accession>A0ABQ2FNV0</accession>
<name>A0ABQ2FNV0_9DEIO</name>
<dbReference type="RefSeq" id="WP_189070162.1">
    <property type="nucleotide sequence ID" value="NZ_BMPE01000014.1"/>
</dbReference>
<gene>
    <name evidence="1" type="ORF">GCM10010844_33890</name>
</gene>
<proteinExistence type="predicted"/>
<protein>
    <submittedName>
        <fullName evidence="1">Uncharacterized protein</fullName>
    </submittedName>
</protein>
<keyword evidence="2" id="KW-1185">Reference proteome</keyword>
<comment type="caution">
    <text evidence="1">The sequence shown here is derived from an EMBL/GenBank/DDBJ whole genome shotgun (WGS) entry which is preliminary data.</text>
</comment>
<evidence type="ECO:0000313" key="1">
    <source>
        <dbReference type="EMBL" id="GGL12414.1"/>
    </source>
</evidence>
<organism evidence="1 2">
    <name type="scientific">Deinococcus radiotolerans</name>
    <dbReference type="NCBI Taxonomy" id="1309407"/>
    <lineage>
        <taxon>Bacteria</taxon>
        <taxon>Thermotogati</taxon>
        <taxon>Deinococcota</taxon>
        <taxon>Deinococci</taxon>
        <taxon>Deinococcales</taxon>
        <taxon>Deinococcaceae</taxon>
        <taxon>Deinococcus</taxon>
    </lineage>
</organism>
<dbReference type="EMBL" id="BMPE01000014">
    <property type="protein sequence ID" value="GGL12414.1"/>
    <property type="molecule type" value="Genomic_DNA"/>
</dbReference>
<reference evidence="2" key="1">
    <citation type="journal article" date="2019" name="Int. J. Syst. Evol. Microbiol.">
        <title>The Global Catalogue of Microorganisms (GCM) 10K type strain sequencing project: providing services to taxonomists for standard genome sequencing and annotation.</title>
        <authorList>
            <consortium name="The Broad Institute Genomics Platform"/>
            <consortium name="The Broad Institute Genome Sequencing Center for Infectious Disease"/>
            <person name="Wu L."/>
            <person name="Ma J."/>
        </authorList>
    </citation>
    <scope>NUCLEOTIDE SEQUENCE [LARGE SCALE GENOMIC DNA]</scope>
    <source>
        <strain evidence="2">JCM 19173</strain>
    </source>
</reference>
<dbReference type="Proteomes" id="UP000604341">
    <property type="component" value="Unassembled WGS sequence"/>
</dbReference>